<feature type="signal peptide" evidence="1">
    <location>
        <begin position="1"/>
        <end position="25"/>
    </location>
</feature>
<dbReference type="Pfam" id="PF00395">
    <property type="entry name" value="SLH"/>
    <property type="match status" value="2"/>
</dbReference>
<dbReference type="InterPro" id="IPR001119">
    <property type="entry name" value="SLH_dom"/>
</dbReference>
<protein>
    <submittedName>
        <fullName evidence="3">S-layer homology domain-containing protein</fullName>
    </submittedName>
</protein>
<keyword evidence="1" id="KW-0732">Signal</keyword>
<dbReference type="PROSITE" id="PS51272">
    <property type="entry name" value="SLH"/>
    <property type="match status" value="3"/>
</dbReference>
<feature type="domain" description="SLH" evidence="2">
    <location>
        <begin position="21"/>
        <end position="86"/>
    </location>
</feature>
<reference evidence="4" key="1">
    <citation type="journal article" date="2019" name="Int. J. Syst. Evol. Microbiol.">
        <title>The Global Catalogue of Microorganisms (GCM) 10K type strain sequencing project: providing services to taxonomists for standard genome sequencing and annotation.</title>
        <authorList>
            <consortium name="The Broad Institute Genomics Platform"/>
            <consortium name="The Broad Institute Genome Sequencing Center for Infectious Disease"/>
            <person name="Wu L."/>
            <person name="Ma J."/>
        </authorList>
    </citation>
    <scope>NUCLEOTIDE SEQUENCE [LARGE SCALE GENOMIC DNA]</scope>
    <source>
        <strain evidence="4">PCU 280</strain>
    </source>
</reference>
<feature type="chain" id="PRO_5045614532" evidence="1">
    <location>
        <begin position="26"/>
        <end position="308"/>
    </location>
</feature>
<name>A0ABW1V047_9BACL</name>
<organism evidence="3 4">
    <name type="scientific">Paenibacillus septentrionalis</name>
    <dbReference type="NCBI Taxonomy" id="429342"/>
    <lineage>
        <taxon>Bacteria</taxon>
        <taxon>Bacillati</taxon>
        <taxon>Bacillota</taxon>
        <taxon>Bacilli</taxon>
        <taxon>Bacillales</taxon>
        <taxon>Paenibacillaceae</taxon>
        <taxon>Paenibacillus</taxon>
    </lineage>
</organism>
<keyword evidence="4" id="KW-1185">Reference proteome</keyword>
<evidence type="ECO:0000256" key="1">
    <source>
        <dbReference type="SAM" id="SignalP"/>
    </source>
</evidence>
<evidence type="ECO:0000259" key="2">
    <source>
        <dbReference type="PROSITE" id="PS51272"/>
    </source>
</evidence>
<dbReference type="Proteomes" id="UP001596233">
    <property type="component" value="Unassembled WGS sequence"/>
</dbReference>
<comment type="caution">
    <text evidence="3">The sequence shown here is derived from an EMBL/GenBank/DDBJ whole genome shotgun (WGS) entry which is preliminary data.</text>
</comment>
<evidence type="ECO:0000313" key="3">
    <source>
        <dbReference type="EMBL" id="MFC6331323.1"/>
    </source>
</evidence>
<proteinExistence type="predicted"/>
<dbReference type="RefSeq" id="WP_379230444.1">
    <property type="nucleotide sequence ID" value="NZ_JBHSTE010000001.1"/>
</dbReference>
<evidence type="ECO:0000313" key="4">
    <source>
        <dbReference type="Proteomes" id="UP001596233"/>
    </source>
</evidence>
<feature type="domain" description="SLH" evidence="2">
    <location>
        <begin position="153"/>
        <end position="216"/>
    </location>
</feature>
<feature type="domain" description="SLH" evidence="2">
    <location>
        <begin position="91"/>
        <end position="151"/>
    </location>
</feature>
<dbReference type="EMBL" id="JBHSTE010000001">
    <property type="protein sequence ID" value="MFC6331323.1"/>
    <property type="molecule type" value="Genomic_DNA"/>
</dbReference>
<sequence>MKGKRMAAIVLSLATVMALTPVASAFSDIKGLKGEKHILQLKERGVIKGDAKGKGAYHPQDKLSYAQAAVMLDEAFELSLAHILFVKEPKASDVYTKVKDNTWYSQAFVDGYHNGLIFDKDINPNAPISREEFAAQLMKQVDRLGDYALIKMYVGYTDEDKGKDEYKGEIQKLLLLKFAELNKDGSFNPTKPITREDAAIWVSNALKFVEEQFGDKEEEQGDKQVALSELTFKTEKINDDVNKVTVSATVPHPGYGMNISEISFEGDVAIIKLTQVDPNPDMMYPQVISTVTADTYISSQYKIKLIAE</sequence>
<gene>
    <name evidence="3" type="ORF">ACFP56_01695</name>
</gene>
<accession>A0ABW1V047</accession>